<organism evidence="2 3">
    <name type="scientific">Candidatus Seongchinamella marina</name>
    <dbReference type="NCBI Taxonomy" id="2518990"/>
    <lineage>
        <taxon>Bacteria</taxon>
        <taxon>Pseudomonadati</taxon>
        <taxon>Pseudomonadota</taxon>
        <taxon>Gammaproteobacteria</taxon>
        <taxon>Cellvibrionales</taxon>
        <taxon>Halieaceae</taxon>
        <taxon>Seongchinamella</taxon>
    </lineage>
</organism>
<feature type="transmembrane region" description="Helical" evidence="1">
    <location>
        <begin position="202"/>
        <end position="220"/>
    </location>
</feature>
<dbReference type="EMBL" id="SHNP01000005">
    <property type="protein sequence ID" value="MCX2974698.1"/>
    <property type="molecule type" value="Genomic_DNA"/>
</dbReference>
<keyword evidence="1" id="KW-0472">Membrane</keyword>
<feature type="transmembrane region" description="Helical" evidence="1">
    <location>
        <begin position="7"/>
        <end position="26"/>
    </location>
</feature>
<evidence type="ECO:0000256" key="1">
    <source>
        <dbReference type="SAM" id="Phobius"/>
    </source>
</evidence>
<accession>A0ABT3SXH2</accession>
<proteinExistence type="predicted"/>
<gene>
    <name evidence="2" type="ORF">EYC87_13980</name>
</gene>
<evidence type="ECO:0008006" key="4">
    <source>
        <dbReference type="Google" id="ProtNLM"/>
    </source>
</evidence>
<dbReference type="RefSeq" id="WP_279253429.1">
    <property type="nucleotide sequence ID" value="NZ_SHNP01000005.1"/>
</dbReference>
<feature type="transmembrane region" description="Helical" evidence="1">
    <location>
        <begin position="89"/>
        <end position="108"/>
    </location>
</feature>
<comment type="caution">
    <text evidence="2">The sequence shown here is derived from an EMBL/GenBank/DDBJ whole genome shotgun (WGS) entry which is preliminary data.</text>
</comment>
<feature type="transmembrane region" description="Helical" evidence="1">
    <location>
        <begin position="329"/>
        <end position="351"/>
    </location>
</feature>
<sequence length="530" mass="59884">MIENLWRYFYPASAAVLLLALFWHHWQIIVAPVPLDLYEGTMLLVTGIIADGGNPYTREFQPYAADVYPPLYNLLVAPLSHVFGNSFQLHRSVSAFFIVFAAALAALATWKKSASRQQGFAAGVMLYAALLFYATPVSSTNAVGMVVFLAGLIVPWWRGFSNGSLLFALLCGLLAFYAKQYFILNMAILCLYLFLFVSMRRALILGVMYALALVLSLVLVHQSSPYYLDNTLFAPSAAISGLQHWDILLLQLRLYLHTYAGLLIVLLFVFIGWLVRFDARSVLSTVEATPLASHWPGSLFKHPVDFFAFCLFWATLIIVFWLGRNPGNYMTYLFQLMSPFLLIGGFTVVAGASGKARLALPLLLLSFYQSWAILHKDFSADMNAWARVDGMVAASDEVLASQMLVATLLKHDKKVYQDGHTFYLPLAVNKPKWMLKELEQDRVGTVWAEYIDELYGKIKRKEFDLILVSPWEMRGIFLRNPPPDEDITGKKFLARYYAIDERIKLSMTDRHGGGTYDIAVWRPKQRRSAP</sequence>
<keyword evidence="1" id="KW-1133">Transmembrane helix</keyword>
<feature type="transmembrane region" description="Helical" evidence="1">
    <location>
        <begin position="254"/>
        <end position="275"/>
    </location>
</feature>
<feature type="transmembrane region" description="Helical" evidence="1">
    <location>
        <begin position="120"/>
        <end position="153"/>
    </location>
</feature>
<feature type="transmembrane region" description="Helical" evidence="1">
    <location>
        <begin position="304"/>
        <end position="323"/>
    </location>
</feature>
<protein>
    <recommendedName>
        <fullName evidence="4">Glycosyltransferase RgtA/B/C/D-like domain-containing protein</fullName>
    </recommendedName>
</protein>
<evidence type="ECO:0000313" key="3">
    <source>
        <dbReference type="Proteomes" id="UP001143307"/>
    </source>
</evidence>
<dbReference type="Proteomes" id="UP001143307">
    <property type="component" value="Unassembled WGS sequence"/>
</dbReference>
<keyword evidence="1" id="KW-0812">Transmembrane</keyword>
<reference evidence="2" key="1">
    <citation type="submission" date="2019-02" db="EMBL/GenBank/DDBJ databases">
        <authorList>
            <person name="Li S.-H."/>
        </authorList>
    </citation>
    <scope>NUCLEOTIDE SEQUENCE</scope>
    <source>
        <strain evidence="2">IMCC8485</strain>
    </source>
</reference>
<name>A0ABT3SXH2_9GAMM</name>
<evidence type="ECO:0000313" key="2">
    <source>
        <dbReference type="EMBL" id="MCX2974698.1"/>
    </source>
</evidence>
<keyword evidence="3" id="KW-1185">Reference proteome</keyword>
<feature type="transmembrane region" description="Helical" evidence="1">
    <location>
        <begin position="165"/>
        <end position="195"/>
    </location>
</feature>